<organism evidence="7 8">
    <name type="scientific">Parasediminibacterium paludis</name>
    <dbReference type="NCBI Taxonomy" id="908966"/>
    <lineage>
        <taxon>Bacteria</taxon>
        <taxon>Pseudomonadati</taxon>
        <taxon>Bacteroidota</taxon>
        <taxon>Chitinophagia</taxon>
        <taxon>Chitinophagales</taxon>
        <taxon>Chitinophagaceae</taxon>
        <taxon>Parasediminibacterium</taxon>
    </lineage>
</organism>
<evidence type="ECO:0000256" key="5">
    <source>
        <dbReference type="ARBA" id="ARBA00023136"/>
    </source>
</evidence>
<comment type="subcellular location">
    <subcellularLocation>
        <location evidence="1">Cell membrane</location>
        <topology evidence="1">Multi-pass membrane protein</topology>
    </subcellularLocation>
</comment>
<protein>
    <submittedName>
        <fullName evidence="7">YihY/virulence factor BrkB family protein</fullName>
    </submittedName>
</protein>
<dbReference type="EMBL" id="JBHSDC010000027">
    <property type="protein sequence ID" value="MFC4232764.1"/>
    <property type="molecule type" value="Genomic_DNA"/>
</dbReference>
<evidence type="ECO:0000256" key="2">
    <source>
        <dbReference type="ARBA" id="ARBA00022475"/>
    </source>
</evidence>
<feature type="transmembrane region" description="Helical" evidence="6">
    <location>
        <begin position="117"/>
        <end position="139"/>
    </location>
</feature>
<gene>
    <name evidence="7" type="ORF">ACFOW1_12760</name>
</gene>
<evidence type="ECO:0000313" key="7">
    <source>
        <dbReference type="EMBL" id="MFC4232764.1"/>
    </source>
</evidence>
<evidence type="ECO:0000256" key="4">
    <source>
        <dbReference type="ARBA" id="ARBA00022989"/>
    </source>
</evidence>
<dbReference type="RefSeq" id="WP_379014746.1">
    <property type="nucleotide sequence ID" value="NZ_JBHSDC010000027.1"/>
</dbReference>
<accession>A0ABV8PXE1</accession>
<keyword evidence="8" id="KW-1185">Reference proteome</keyword>
<feature type="transmembrane region" description="Helical" evidence="6">
    <location>
        <begin position="199"/>
        <end position="222"/>
    </location>
</feature>
<feature type="transmembrane region" description="Helical" evidence="6">
    <location>
        <begin position="234"/>
        <end position="257"/>
    </location>
</feature>
<proteinExistence type="predicted"/>
<name>A0ABV8PXE1_9BACT</name>
<dbReference type="InterPro" id="IPR017039">
    <property type="entry name" value="Virul_fac_BrkB"/>
</dbReference>
<feature type="transmembrane region" description="Helical" evidence="6">
    <location>
        <begin position="269"/>
        <end position="291"/>
    </location>
</feature>
<evidence type="ECO:0000313" key="8">
    <source>
        <dbReference type="Proteomes" id="UP001595906"/>
    </source>
</evidence>
<dbReference type="PANTHER" id="PTHR30213:SF0">
    <property type="entry name" value="UPF0761 MEMBRANE PROTEIN YIHY"/>
    <property type="match status" value="1"/>
</dbReference>
<evidence type="ECO:0000256" key="3">
    <source>
        <dbReference type="ARBA" id="ARBA00022692"/>
    </source>
</evidence>
<evidence type="ECO:0000256" key="1">
    <source>
        <dbReference type="ARBA" id="ARBA00004651"/>
    </source>
</evidence>
<reference evidence="8" key="1">
    <citation type="journal article" date="2019" name="Int. J. Syst. Evol. Microbiol.">
        <title>The Global Catalogue of Microorganisms (GCM) 10K type strain sequencing project: providing services to taxonomists for standard genome sequencing and annotation.</title>
        <authorList>
            <consortium name="The Broad Institute Genomics Platform"/>
            <consortium name="The Broad Institute Genome Sequencing Center for Infectious Disease"/>
            <person name="Wu L."/>
            <person name="Ma J."/>
        </authorList>
    </citation>
    <scope>NUCLEOTIDE SEQUENCE [LARGE SCALE GENOMIC DNA]</scope>
    <source>
        <strain evidence="8">CECT 8010</strain>
    </source>
</reference>
<dbReference type="PANTHER" id="PTHR30213">
    <property type="entry name" value="INNER MEMBRANE PROTEIN YHJD"/>
    <property type="match status" value="1"/>
</dbReference>
<dbReference type="Pfam" id="PF03631">
    <property type="entry name" value="Virul_fac_BrkB"/>
    <property type="match status" value="1"/>
</dbReference>
<keyword evidence="2" id="KW-1003">Cell membrane</keyword>
<sequence length="314" mass="36250">MNKVKRNLLQLSPIRFLSAKSKQAIFPTTNLSWYEVTTYFLKQINKLGLNERASAISFNLIMALPAAILFLFSIIPYLPQSADLQTEVLGLFKDITPNSNTYIFIRNLLNSLMERQVGLFSFGFVLLIYYASNAMIGVIRTFDRSILEKKYFLHRRFRAIKLTLILIVLLLASATLLIGQDQFALLLKSLFHLKRKARLQWWNGVRWFILVGFLFYGIGLVYKFAPSVKKRWPLLSPGSFLATILTLLTTIILSYWVNHYARFDKVYGSIGTVLVIMLLIRFNALILLIGFELNVTIMYLTAQKEKQTVEIEQR</sequence>
<dbReference type="Proteomes" id="UP001595906">
    <property type="component" value="Unassembled WGS sequence"/>
</dbReference>
<keyword evidence="5 6" id="KW-0472">Membrane</keyword>
<dbReference type="PIRSF" id="PIRSF035875">
    <property type="entry name" value="RNase_BN"/>
    <property type="match status" value="1"/>
</dbReference>
<keyword evidence="3 6" id="KW-0812">Transmembrane</keyword>
<feature type="transmembrane region" description="Helical" evidence="6">
    <location>
        <begin position="56"/>
        <end position="78"/>
    </location>
</feature>
<evidence type="ECO:0000256" key="6">
    <source>
        <dbReference type="SAM" id="Phobius"/>
    </source>
</evidence>
<comment type="caution">
    <text evidence="7">The sequence shown here is derived from an EMBL/GenBank/DDBJ whole genome shotgun (WGS) entry which is preliminary data.</text>
</comment>
<feature type="transmembrane region" description="Helical" evidence="6">
    <location>
        <begin position="159"/>
        <end position="179"/>
    </location>
</feature>
<keyword evidence="4 6" id="KW-1133">Transmembrane helix</keyword>